<keyword evidence="2" id="KW-1185">Reference proteome</keyword>
<dbReference type="EMBL" id="UZAL01011690">
    <property type="protein sequence ID" value="VDP05580.1"/>
    <property type="molecule type" value="Genomic_DNA"/>
</dbReference>
<reference evidence="1 2" key="1">
    <citation type="submission" date="2018-11" db="EMBL/GenBank/DDBJ databases">
        <authorList>
            <consortium name="Pathogen Informatics"/>
        </authorList>
    </citation>
    <scope>NUCLEOTIDE SEQUENCE [LARGE SCALE GENOMIC DNA]</scope>
    <source>
        <strain>Denwood</strain>
        <strain evidence="2">Zambia</strain>
    </source>
</reference>
<protein>
    <submittedName>
        <fullName evidence="1">Uncharacterized protein</fullName>
    </submittedName>
</protein>
<gene>
    <name evidence="1" type="ORF">SMTD_LOCUS4339</name>
</gene>
<name>A0A183NQF4_9TREM</name>
<evidence type="ECO:0000313" key="1">
    <source>
        <dbReference type="EMBL" id="VDP05580.1"/>
    </source>
</evidence>
<dbReference type="Proteomes" id="UP000269396">
    <property type="component" value="Unassembled WGS sequence"/>
</dbReference>
<sequence>MNPPDTEAVHTDLPIDVTPPTTEEIRMAVRQIKSGKATRPDNIPAEALKSDIEATASMLHILFRKI</sequence>
<accession>A0A183NQF4</accession>
<dbReference type="AlphaFoldDB" id="A0A183NQF4"/>
<proteinExistence type="predicted"/>
<evidence type="ECO:0000313" key="2">
    <source>
        <dbReference type="Proteomes" id="UP000269396"/>
    </source>
</evidence>
<organism evidence="1 2">
    <name type="scientific">Schistosoma mattheei</name>
    <dbReference type="NCBI Taxonomy" id="31246"/>
    <lineage>
        <taxon>Eukaryota</taxon>
        <taxon>Metazoa</taxon>
        <taxon>Spiralia</taxon>
        <taxon>Lophotrochozoa</taxon>
        <taxon>Platyhelminthes</taxon>
        <taxon>Trematoda</taxon>
        <taxon>Digenea</taxon>
        <taxon>Strigeidida</taxon>
        <taxon>Schistosomatoidea</taxon>
        <taxon>Schistosomatidae</taxon>
        <taxon>Schistosoma</taxon>
    </lineage>
</organism>